<name>A0A2G9RR65_AQUCT</name>
<comment type="subunit">
    <text evidence="6">Component of the translation initiation factor 2B (eIF2B) complex which is a heterodecamer of two sets of five different subunits: alpha, beta, gamma, delta and epsilon. Subunits alpha, beta and delta comprise a regulatory subcomplex and subunits epsilon and gamma comprise a catalytic subcomplex. Within the complex, the hexameric regulatory complex resides at the center, with the two heterodimeric catalytic subcomplexes bound on opposite sides.</text>
</comment>
<evidence type="ECO:0000256" key="5">
    <source>
        <dbReference type="ARBA" id="ARBA00022917"/>
    </source>
</evidence>
<dbReference type="PANTHER" id="PTHR45887:SF1">
    <property type="entry name" value="TRANSLATION INITIATION FACTOR EIF-2B SUBUNIT EPSILON"/>
    <property type="match status" value="1"/>
</dbReference>
<dbReference type="Gene3D" id="1.25.40.180">
    <property type="match status" value="1"/>
</dbReference>
<evidence type="ECO:0000256" key="4">
    <source>
        <dbReference type="ARBA" id="ARBA00022540"/>
    </source>
</evidence>
<reference evidence="9" key="2">
    <citation type="submission" date="2017-08" db="EMBL/GenBank/DDBJ databases">
        <title>Assembly of the North American Bullfrog Genome.</title>
        <authorList>
            <person name="Warren R.L."/>
            <person name="Vandervalk B.P."/>
            <person name="Kucuk E."/>
            <person name="Birol I."/>
            <person name="Helbing C."/>
            <person name="Pandoh P."/>
            <person name="Behsaz B."/>
            <person name="Mohamadi H."/>
            <person name="Chu J."/>
            <person name="Jackman S."/>
            <person name="Hammond S.A."/>
            <person name="Veldhoen N."/>
            <person name="Kirk H."/>
            <person name="Zhao Y."/>
            <person name="Coope R."/>
            <person name="Pleasance S."/>
            <person name="Moore R."/>
            <person name="Holt R."/>
        </authorList>
    </citation>
    <scope>NUCLEOTIDE SEQUENCE</scope>
    <source>
        <strain evidence="9">Bruno</strain>
        <tissue evidence="9">Liver</tissue>
    </source>
</reference>
<dbReference type="SUPFAM" id="SSF51161">
    <property type="entry name" value="Trimeric LpxA-like enzymes"/>
    <property type="match status" value="1"/>
</dbReference>
<dbReference type="GO" id="GO:0005085">
    <property type="term" value="F:guanyl-nucleotide exchange factor activity"/>
    <property type="evidence" value="ECO:0007669"/>
    <property type="project" value="TreeGrafter"/>
</dbReference>
<evidence type="ECO:0000313" key="9">
    <source>
        <dbReference type="EMBL" id="PIO30399.1"/>
    </source>
</evidence>
<keyword evidence="5" id="KW-0648">Protein biosynthesis</keyword>
<sequence>MYICLDRNSKWCRPTHSNVVHVVTSELYRSLGDVLRDVDAKSLVRSDFILVTGDVVSNINIEAALEEHRTRRKLEKNISVMTMILKESSPGHRTRCQEDDVIIAMDSKTKRVLLYQKSQDLKRYHFPTSIFQTKTDEIELRHDLLDCHISICSPQVAELFTDNFDYQTRDDFVRGILINEEILGNQIHLHVTQEEYGARVSNLSMYEAVTSDILCRWLHPITPEMNFTDQDPQNYTHSRHNIYRGSEVSRGHGSILQENVLIGSSTTIGAMCNISNASIGRNCRIGDRVILENVCIWDDVHIEDDVTVKKSIICNNVIVKKGVEISPQCVLTSKVIIIYNKEEVGLKGEGYVWKISDMQDDKEEEEEEKALQRSVWGLTTTNEEDSDSESGKSTTSELIDSRPTSPLLDDIKVFQNEVLGTLQRGVEENISCENLLLEINSLNS</sequence>
<dbReference type="EMBL" id="KV935940">
    <property type="protein sequence ID" value="PIO30398.1"/>
    <property type="molecule type" value="Genomic_DNA"/>
</dbReference>
<dbReference type="Gene3D" id="3.90.550.10">
    <property type="entry name" value="Spore Coat Polysaccharide Biosynthesis Protein SpsA, Chain A"/>
    <property type="match status" value="1"/>
</dbReference>
<reference evidence="10" key="1">
    <citation type="journal article" date="2017" name="Nat. Commun.">
        <title>The North American bullfrog draft genome provides insight into hormonal regulation of long noncoding RNA.</title>
        <authorList>
            <person name="Hammond S.A."/>
            <person name="Warren R.L."/>
            <person name="Vandervalk B.P."/>
            <person name="Kucuk E."/>
            <person name="Khan H."/>
            <person name="Gibb E.A."/>
            <person name="Pandoh P."/>
            <person name="Kirk H."/>
            <person name="Zhao Y."/>
            <person name="Jones M."/>
            <person name="Mungall A.J."/>
            <person name="Coope R."/>
            <person name="Pleasance S."/>
            <person name="Moore R.A."/>
            <person name="Holt R.A."/>
            <person name="Round J.M."/>
            <person name="Ohora S."/>
            <person name="Walle B.V."/>
            <person name="Veldhoen N."/>
            <person name="Helbing C.C."/>
            <person name="Birol I."/>
        </authorList>
    </citation>
    <scope>NUCLEOTIDE SEQUENCE [LARGE SCALE GENOMIC DNA]</scope>
</reference>
<feature type="domain" description="EIF2B subunit epsilon/gamma LbH" evidence="8">
    <location>
        <begin position="239"/>
        <end position="338"/>
    </location>
</feature>
<evidence type="ECO:0000256" key="3">
    <source>
        <dbReference type="ARBA" id="ARBA00022490"/>
    </source>
</evidence>
<dbReference type="InterPro" id="IPR056764">
    <property type="entry name" value="LbH_EIF2B3/5"/>
</dbReference>
<keyword evidence="4" id="KW-0396">Initiation factor</keyword>
<dbReference type="Pfam" id="PF25084">
    <property type="entry name" value="LbH_EIF2B"/>
    <property type="match status" value="1"/>
</dbReference>
<dbReference type="Gene3D" id="2.160.10.10">
    <property type="entry name" value="Hexapeptide repeat proteins"/>
    <property type="match status" value="1"/>
</dbReference>
<evidence type="ECO:0000256" key="7">
    <source>
        <dbReference type="SAM" id="MobiDB-lite"/>
    </source>
</evidence>
<feature type="compositionally biased region" description="Polar residues" evidence="7">
    <location>
        <begin position="391"/>
        <end position="404"/>
    </location>
</feature>
<evidence type="ECO:0000313" key="10">
    <source>
        <dbReference type="Proteomes" id="UP000228934"/>
    </source>
</evidence>
<dbReference type="SUPFAM" id="SSF53448">
    <property type="entry name" value="Nucleotide-diphospho-sugar transferases"/>
    <property type="match status" value="1"/>
</dbReference>
<evidence type="ECO:0000256" key="6">
    <source>
        <dbReference type="ARBA" id="ARBA00046432"/>
    </source>
</evidence>
<comment type="subcellular location">
    <subcellularLocation>
        <location evidence="1">Cytoplasm</location>
        <location evidence="1">Cytosol</location>
    </subcellularLocation>
</comment>
<evidence type="ECO:0000256" key="2">
    <source>
        <dbReference type="ARBA" id="ARBA00007878"/>
    </source>
</evidence>
<dbReference type="InterPro" id="IPR011004">
    <property type="entry name" value="Trimer_LpxA-like_sf"/>
</dbReference>
<comment type="similarity">
    <text evidence="2">Belongs to the eIF-2B gamma/epsilon subunits family.</text>
</comment>
<dbReference type="InterPro" id="IPR029044">
    <property type="entry name" value="Nucleotide-diphossugar_trans"/>
</dbReference>
<proteinExistence type="inferred from homology"/>
<dbReference type="PANTHER" id="PTHR45887">
    <property type="entry name" value="TRANSLATION INITIATION FACTOR EIF-2B SUBUNIT EPSILON"/>
    <property type="match status" value="1"/>
</dbReference>
<gene>
    <name evidence="9" type="ORF">AB205_0128300</name>
</gene>
<dbReference type="OrthoDB" id="424572at2759"/>
<keyword evidence="3" id="KW-0963">Cytoplasm</keyword>
<keyword evidence="10" id="KW-1185">Reference proteome</keyword>
<organism evidence="9 10">
    <name type="scientific">Aquarana catesbeiana</name>
    <name type="common">American bullfrog</name>
    <name type="synonym">Rana catesbeiana</name>
    <dbReference type="NCBI Taxonomy" id="8400"/>
    <lineage>
        <taxon>Eukaryota</taxon>
        <taxon>Metazoa</taxon>
        <taxon>Chordata</taxon>
        <taxon>Craniata</taxon>
        <taxon>Vertebrata</taxon>
        <taxon>Euteleostomi</taxon>
        <taxon>Amphibia</taxon>
        <taxon>Batrachia</taxon>
        <taxon>Anura</taxon>
        <taxon>Neobatrachia</taxon>
        <taxon>Ranoidea</taxon>
        <taxon>Ranidae</taxon>
        <taxon>Aquarana</taxon>
    </lineage>
</organism>
<dbReference type="InterPro" id="IPR051956">
    <property type="entry name" value="eIF2B_epsilon"/>
</dbReference>
<accession>A0A2G9RR65</accession>
<dbReference type="Proteomes" id="UP000228934">
    <property type="component" value="Unassembled WGS sequence"/>
</dbReference>
<dbReference type="EMBL" id="KV935940">
    <property type="protein sequence ID" value="PIO30399.1"/>
    <property type="molecule type" value="Genomic_DNA"/>
</dbReference>
<dbReference type="GO" id="GO:0005851">
    <property type="term" value="C:eukaryotic translation initiation factor 2B complex"/>
    <property type="evidence" value="ECO:0007669"/>
    <property type="project" value="TreeGrafter"/>
</dbReference>
<evidence type="ECO:0000256" key="1">
    <source>
        <dbReference type="ARBA" id="ARBA00004514"/>
    </source>
</evidence>
<feature type="region of interest" description="Disordered" evidence="7">
    <location>
        <begin position="363"/>
        <end position="404"/>
    </location>
</feature>
<dbReference type="AlphaFoldDB" id="A0A2G9RR65"/>
<dbReference type="FunFam" id="3.90.550.10:FF:000100">
    <property type="entry name" value="translation initiation factor eIF-2B subunit epsilon"/>
    <property type="match status" value="1"/>
</dbReference>
<evidence type="ECO:0000259" key="8">
    <source>
        <dbReference type="Pfam" id="PF25084"/>
    </source>
</evidence>
<dbReference type="GO" id="GO:0003743">
    <property type="term" value="F:translation initiation factor activity"/>
    <property type="evidence" value="ECO:0007669"/>
    <property type="project" value="TreeGrafter"/>
</dbReference>
<dbReference type="GO" id="GO:0031369">
    <property type="term" value="F:translation initiation factor binding"/>
    <property type="evidence" value="ECO:0007669"/>
    <property type="project" value="TreeGrafter"/>
</dbReference>
<protein>
    <recommendedName>
        <fullName evidence="8">EIF2B subunit epsilon/gamma LbH domain-containing protein</fullName>
    </recommendedName>
</protein>